<dbReference type="PANTHER" id="PTHR43085:SF1">
    <property type="entry name" value="PSEUDOURIDINE KINASE-RELATED"/>
    <property type="match status" value="1"/>
</dbReference>
<accession>A0A1B2F9E8</accession>
<keyword evidence="3" id="KW-0547">Nucleotide-binding</keyword>
<evidence type="ECO:0000259" key="6">
    <source>
        <dbReference type="Pfam" id="PF00294"/>
    </source>
</evidence>
<evidence type="ECO:0000256" key="2">
    <source>
        <dbReference type="ARBA" id="ARBA00022679"/>
    </source>
</evidence>
<keyword evidence="2" id="KW-0808">Transferase</keyword>
<dbReference type="CDD" id="cd01166">
    <property type="entry name" value="KdgK"/>
    <property type="match status" value="1"/>
</dbReference>
<evidence type="ECO:0000313" key="7">
    <source>
        <dbReference type="EMBL" id="ANY88746.1"/>
    </source>
</evidence>
<dbReference type="InterPro" id="IPR029056">
    <property type="entry name" value="Ribokinase-like"/>
</dbReference>
<dbReference type="InterPro" id="IPR002173">
    <property type="entry name" value="Carboh/pur_kinase_PfkB_CS"/>
</dbReference>
<dbReference type="RefSeq" id="WP_070092487.1">
    <property type="nucleotide sequence ID" value="NZ_CP016634.1"/>
</dbReference>
<sequence>MADLDVLCFGETMAMFVAEQCGELAQAVGFGKRIAGADSNVAIGLARLGLQVNWLSRVGADSLGAFVLASLRREGLSCDDVEIDPEHPTGFQLKARCDDGLDPQVEYFRRGSAASRLSPAVLRPSLLKARHLHATGIPPALSASCRELSHRLLDAMRACGRSISFDPNLRPSLWPNVRTMVQEINALAVKADWVLPGLEEGRVLTGRRSPEAIAGFYLEHGVQRVAIKLGAQGAYYRDAEGAEGIVAPQPVAQVVDTVGAGDAFAVGVISALLEGLDLRHAVARGNWCGSRAVQSRGDMEGLPQRFELDTFETRASA</sequence>
<dbReference type="InterPro" id="IPR050306">
    <property type="entry name" value="PfkB_Carbo_kinase"/>
</dbReference>
<proteinExistence type="inferred from homology"/>
<keyword evidence="4 7" id="KW-0418">Kinase</keyword>
<gene>
    <name evidence="7" type="primary">kdgK</name>
    <name evidence="7" type="ORF">IEC33019_3214</name>
</gene>
<evidence type="ECO:0000256" key="1">
    <source>
        <dbReference type="ARBA" id="ARBA00010688"/>
    </source>
</evidence>
<reference evidence="7" key="1">
    <citation type="submission" date="2016-07" db="EMBL/GenBank/DDBJ databases">
        <title>New class B carbapenemase carried by novel plasmid in Pseudomonas putida enviromental strain in eastern Amazonia.</title>
        <authorList>
            <person name="Souza C.O."/>
            <person name="Lima K.V."/>
            <person name="Brasiliense D.M."/>
            <person name="Perez-Chaparro P.J."/>
            <person name="Mamizuka E.M."/>
            <person name="Lima M.O."/>
            <person name="Lima L.N."/>
            <person name="McCulloch J.A."/>
        </authorList>
    </citation>
    <scope>NUCLEOTIDE SEQUENCE [LARGE SCALE GENOMIC DNA]</scope>
    <source>
        <strain evidence="7">IEC33019</strain>
    </source>
</reference>
<dbReference type="EMBL" id="CP016634">
    <property type="protein sequence ID" value="ANY88746.1"/>
    <property type="molecule type" value="Genomic_DNA"/>
</dbReference>
<evidence type="ECO:0000256" key="3">
    <source>
        <dbReference type="ARBA" id="ARBA00022741"/>
    </source>
</evidence>
<dbReference type="PROSITE" id="PS00584">
    <property type="entry name" value="PFKB_KINASES_2"/>
    <property type="match status" value="1"/>
</dbReference>
<name>A0A1B2F9E8_PSEPU</name>
<comment type="similarity">
    <text evidence="1">Belongs to the carbohydrate kinase PfkB family.</text>
</comment>
<dbReference type="Pfam" id="PF00294">
    <property type="entry name" value="PfkB"/>
    <property type="match status" value="1"/>
</dbReference>
<dbReference type="Gene3D" id="3.40.1190.20">
    <property type="match status" value="1"/>
</dbReference>
<dbReference type="GO" id="GO:0016301">
    <property type="term" value="F:kinase activity"/>
    <property type="evidence" value="ECO:0007669"/>
    <property type="project" value="UniProtKB-KW"/>
</dbReference>
<evidence type="ECO:0000256" key="4">
    <source>
        <dbReference type="ARBA" id="ARBA00022777"/>
    </source>
</evidence>
<keyword evidence="5" id="KW-0067">ATP-binding</keyword>
<organism evidence="7">
    <name type="scientific">Pseudomonas putida</name>
    <name type="common">Arthrobacter siderocapsulatus</name>
    <dbReference type="NCBI Taxonomy" id="303"/>
    <lineage>
        <taxon>Bacteria</taxon>
        <taxon>Pseudomonadati</taxon>
        <taxon>Pseudomonadota</taxon>
        <taxon>Gammaproteobacteria</taxon>
        <taxon>Pseudomonadales</taxon>
        <taxon>Pseudomonadaceae</taxon>
        <taxon>Pseudomonas</taxon>
    </lineage>
</organism>
<dbReference type="AlphaFoldDB" id="A0A1B2F9E8"/>
<dbReference type="GO" id="GO:0005524">
    <property type="term" value="F:ATP binding"/>
    <property type="evidence" value="ECO:0007669"/>
    <property type="project" value="UniProtKB-KW"/>
</dbReference>
<protein>
    <submittedName>
        <fullName evidence="7">2-dehydro-3-deoxygluconokinase</fullName>
    </submittedName>
</protein>
<dbReference type="PANTHER" id="PTHR43085">
    <property type="entry name" value="HEXOKINASE FAMILY MEMBER"/>
    <property type="match status" value="1"/>
</dbReference>
<dbReference type="InterPro" id="IPR011611">
    <property type="entry name" value="PfkB_dom"/>
</dbReference>
<evidence type="ECO:0000256" key="5">
    <source>
        <dbReference type="ARBA" id="ARBA00022840"/>
    </source>
</evidence>
<dbReference type="SUPFAM" id="SSF53613">
    <property type="entry name" value="Ribokinase-like"/>
    <property type="match status" value="1"/>
</dbReference>
<feature type="domain" description="Carbohydrate kinase PfkB" evidence="6">
    <location>
        <begin position="5"/>
        <end position="304"/>
    </location>
</feature>